<feature type="domain" description="Ionotropic glutamate receptor C-terminal" evidence="14">
    <location>
        <begin position="10"/>
        <end position="374"/>
    </location>
</feature>
<keyword evidence="5 13" id="KW-0812">Transmembrane</keyword>
<evidence type="ECO:0000256" key="12">
    <source>
        <dbReference type="ARBA" id="ARBA00023303"/>
    </source>
</evidence>
<dbReference type="SMART" id="SM00918">
    <property type="entry name" value="Lig_chan-Glu_bd"/>
    <property type="match status" value="1"/>
</dbReference>
<dbReference type="SMART" id="SM00079">
    <property type="entry name" value="PBPe"/>
    <property type="match status" value="1"/>
</dbReference>
<dbReference type="InterPro" id="IPR052192">
    <property type="entry name" value="Insect_Ionotropic_Sensory_Rcpt"/>
</dbReference>
<evidence type="ECO:0000256" key="5">
    <source>
        <dbReference type="ARBA" id="ARBA00022692"/>
    </source>
</evidence>
<name>A0AAN8WNN1_HALRR</name>
<protein>
    <recommendedName>
        <fullName evidence="18">Ionotropic glutamate receptor C-terminal domain-containing protein</fullName>
    </recommendedName>
</protein>
<feature type="transmembrane region" description="Helical" evidence="13">
    <location>
        <begin position="130"/>
        <end position="151"/>
    </location>
</feature>
<dbReference type="InterPro" id="IPR019594">
    <property type="entry name" value="Glu/Gly-bd"/>
</dbReference>
<dbReference type="AlphaFoldDB" id="A0AAN8WNN1"/>
<evidence type="ECO:0000256" key="8">
    <source>
        <dbReference type="ARBA" id="ARBA00023136"/>
    </source>
</evidence>
<evidence type="ECO:0000256" key="13">
    <source>
        <dbReference type="SAM" id="Phobius"/>
    </source>
</evidence>
<keyword evidence="12" id="KW-0407">Ion channel</keyword>
<dbReference type="PANTHER" id="PTHR42643">
    <property type="entry name" value="IONOTROPIC RECEPTOR 20A-RELATED"/>
    <property type="match status" value="1"/>
</dbReference>
<comment type="subcellular location">
    <subcellularLocation>
        <location evidence="1">Cell membrane</location>
        <topology evidence="1">Multi-pass membrane protein</topology>
    </subcellularLocation>
</comment>
<evidence type="ECO:0000256" key="2">
    <source>
        <dbReference type="ARBA" id="ARBA00008685"/>
    </source>
</evidence>
<keyword evidence="17" id="KW-1185">Reference proteome</keyword>
<evidence type="ECO:0000259" key="15">
    <source>
        <dbReference type="SMART" id="SM00918"/>
    </source>
</evidence>
<evidence type="ECO:0000256" key="7">
    <source>
        <dbReference type="ARBA" id="ARBA00023065"/>
    </source>
</evidence>
<dbReference type="Gene3D" id="3.40.190.10">
    <property type="entry name" value="Periplasmic binding protein-like II"/>
    <property type="match status" value="1"/>
</dbReference>
<dbReference type="GO" id="GO:0050906">
    <property type="term" value="P:detection of stimulus involved in sensory perception"/>
    <property type="evidence" value="ECO:0007669"/>
    <property type="project" value="UniProtKB-ARBA"/>
</dbReference>
<feature type="domain" description="Ionotropic glutamate receptor L-glutamate and glycine-binding" evidence="15">
    <location>
        <begin position="20"/>
        <end position="76"/>
    </location>
</feature>
<evidence type="ECO:0000256" key="3">
    <source>
        <dbReference type="ARBA" id="ARBA00022448"/>
    </source>
</evidence>
<dbReference type="SUPFAM" id="SSF53850">
    <property type="entry name" value="Periplasmic binding protein-like II"/>
    <property type="match status" value="1"/>
</dbReference>
<feature type="transmembrane region" description="Helical" evidence="13">
    <location>
        <begin position="202"/>
        <end position="221"/>
    </location>
</feature>
<dbReference type="Proteomes" id="UP001381693">
    <property type="component" value="Unassembled WGS sequence"/>
</dbReference>
<dbReference type="EMBL" id="JAXCGZ010022656">
    <property type="protein sequence ID" value="KAK7028182.1"/>
    <property type="molecule type" value="Genomic_DNA"/>
</dbReference>
<keyword evidence="6 13" id="KW-1133">Transmembrane helix</keyword>
<dbReference type="Pfam" id="PF10613">
    <property type="entry name" value="Lig_chan-Glu_bd"/>
    <property type="match status" value="1"/>
</dbReference>
<keyword evidence="9" id="KW-0675">Receptor</keyword>
<comment type="caution">
    <text evidence="16">The sequence shown here is derived from an EMBL/GenBank/DDBJ whole genome shotgun (WGS) entry which is preliminary data.</text>
</comment>
<evidence type="ECO:0000256" key="1">
    <source>
        <dbReference type="ARBA" id="ARBA00004651"/>
    </source>
</evidence>
<evidence type="ECO:0000256" key="10">
    <source>
        <dbReference type="ARBA" id="ARBA00023180"/>
    </source>
</evidence>
<dbReference type="Gene3D" id="1.10.287.70">
    <property type="match status" value="1"/>
</dbReference>
<sequence length="409" mass="46078">MSLTNEMQRCLKFAAVHYPPHVIRLDRSLPITGWAIDAAKMIAEHLGYCYEIIPQEVYGIKLPNGSFTGILGMVNRQEIDMTVTPLAITPTRAEAGDFSDYLFMDQQDIIYKRPVAEADMSGFTKPFSGLIWSLILASLLINITATFIVMWSKSQIDHKRESRKDKKPKQDITVFSAITRAVFWTIQTLVSQSTTWNPKGVPVRTLTGIWLFVCLIFGTVYRSNLSAMLILPKIQVPFNNLEELLTKTSLDVFIIQDSMFYYAMMTAPANTSLGKLRKRSFSGYDLTKATFDVMRGKYPAVCAHTGALTILHYDFSEDGSCFLYTTHQNGLFRGVVTGWAFPKKSTLKPKVDKLIARLREGGIIDYLQRRYVINATECLKPVGASKPSAARVLELKDFYGVFLIYFGGT</sequence>
<dbReference type="GO" id="GO:0005886">
    <property type="term" value="C:plasma membrane"/>
    <property type="evidence" value="ECO:0007669"/>
    <property type="project" value="UniProtKB-SubCell"/>
</dbReference>
<keyword evidence="8 13" id="KW-0472">Membrane</keyword>
<keyword evidence="10" id="KW-0325">Glycoprotein</keyword>
<evidence type="ECO:0000313" key="16">
    <source>
        <dbReference type="EMBL" id="KAK7028182.1"/>
    </source>
</evidence>
<keyword evidence="11" id="KW-1071">Ligand-gated ion channel</keyword>
<gene>
    <name evidence="16" type="ORF">SK128_007354</name>
</gene>
<feature type="transmembrane region" description="Helical" evidence="13">
    <location>
        <begin position="172"/>
        <end position="190"/>
    </location>
</feature>
<evidence type="ECO:0000256" key="4">
    <source>
        <dbReference type="ARBA" id="ARBA00022475"/>
    </source>
</evidence>
<dbReference type="InterPro" id="IPR001320">
    <property type="entry name" value="Iontro_rcpt_C"/>
</dbReference>
<dbReference type="PANTHER" id="PTHR42643:SF42">
    <property type="entry name" value="IONOTROPIC GLUTAMATE RECEPTOR L-GLUTAMATE AND GLYCINE-BINDING DOMAIN-CONTAINING PROTEIN"/>
    <property type="match status" value="1"/>
</dbReference>
<keyword evidence="7" id="KW-0406">Ion transport</keyword>
<dbReference type="Pfam" id="PF00060">
    <property type="entry name" value="Lig_chan"/>
    <property type="match status" value="1"/>
</dbReference>
<comment type="similarity">
    <text evidence="2">Belongs to the glutamate-gated ion channel (TC 1.A.10.1) family.</text>
</comment>
<accession>A0AAN8WNN1</accession>
<reference evidence="16 17" key="1">
    <citation type="submission" date="2023-11" db="EMBL/GenBank/DDBJ databases">
        <title>Halocaridina rubra genome assembly.</title>
        <authorList>
            <person name="Smith C."/>
        </authorList>
    </citation>
    <scope>NUCLEOTIDE SEQUENCE [LARGE SCALE GENOMIC DNA]</scope>
    <source>
        <strain evidence="16">EP-1</strain>
        <tissue evidence="16">Whole</tissue>
    </source>
</reference>
<organism evidence="16 17">
    <name type="scientific">Halocaridina rubra</name>
    <name type="common">Hawaiian red shrimp</name>
    <dbReference type="NCBI Taxonomy" id="373956"/>
    <lineage>
        <taxon>Eukaryota</taxon>
        <taxon>Metazoa</taxon>
        <taxon>Ecdysozoa</taxon>
        <taxon>Arthropoda</taxon>
        <taxon>Crustacea</taxon>
        <taxon>Multicrustacea</taxon>
        <taxon>Malacostraca</taxon>
        <taxon>Eumalacostraca</taxon>
        <taxon>Eucarida</taxon>
        <taxon>Decapoda</taxon>
        <taxon>Pleocyemata</taxon>
        <taxon>Caridea</taxon>
        <taxon>Atyoidea</taxon>
        <taxon>Atyidae</taxon>
        <taxon>Halocaridina</taxon>
    </lineage>
</organism>
<evidence type="ECO:0000313" key="17">
    <source>
        <dbReference type="Proteomes" id="UP001381693"/>
    </source>
</evidence>
<keyword evidence="3" id="KW-0813">Transport</keyword>
<evidence type="ECO:0000256" key="11">
    <source>
        <dbReference type="ARBA" id="ARBA00023286"/>
    </source>
</evidence>
<keyword evidence="4" id="KW-1003">Cell membrane</keyword>
<evidence type="ECO:0000256" key="6">
    <source>
        <dbReference type="ARBA" id="ARBA00022989"/>
    </source>
</evidence>
<evidence type="ECO:0000256" key="9">
    <source>
        <dbReference type="ARBA" id="ARBA00023170"/>
    </source>
</evidence>
<evidence type="ECO:0008006" key="18">
    <source>
        <dbReference type="Google" id="ProtNLM"/>
    </source>
</evidence>
<dbReference type="GO" id="GO:0015276">
    <property type="term" value="F:ligand-gated monoatomic ion channel activity"/>
    <property type="evidence" value="ECO:0007669"/>
    <property type="project" value="InterPro"/>
</dbReference>
<evidence type="ECO:0000259" key="14">
    <source>
        <dbReference type="SMART" id="SM00079"/>
    </source>
</evidence>
<proteinExistence type="inferred from homology"/>